<dbReference type="RefSeq" id="WP_065728786.1">
    <property type="nucleotide sequence ID" value="NZ_CP016428.1"/>
</dbReference>
<dbReference type="Proteomes" id="UP000092839">
    <property type="component" value="Chromosome"/>
</dbReference>
<name>A0A1B1UFI9_9BRAD</name>
<dbReference type="EMBL" id="CP016428">
    <property type="protein sequence ID" value="ANW01534.1"/>
    <property type="molecule type" value="Genomic_DNA"/>
</dbReference>
<dbReference type="InterPro" id="IPR028081">
    <property type="entry name" value="Leu-bd"/>
</dbReference>
<dbReference type="PANTHER" id="PTHR47235:SF1">
    <property type="entry name" value="BLR6548 PROTEIN"/>
    <property type="match status" value="1"/>
</dbReference>
<keyword evidence="2" id="KW-0732">Signal</keyword>
<dbReference type="SUPFAM" id="SSF53822">
    <property type="entry name" value="Periplasmic binding protein-like I"/>
    <property type="match status" value="1"/>
</dbReference>
<dbReference type="PANTHER" id="PTHR47235">
    <property type="entry name" value="BLR6548 PROTEIN"/>
    <property type="match status" value="1"/>
</dbReference>
<feature type="domain" description="Leucine-binding protein" evidence="3">
    <location>
        <begin position="38"/>
        <end position="389"/>
    </location>
</feature>
<dbReference type="Pfam" id="PF13458">
    <property type="entry name" value="Peripla_BP_6"/>
    <property type="match status" value="1"/>
</dbReference>
<dbReference type="CDD" id="cd06343">
    <property type="entry name" value="PBP1_ABC_ligand_binding-like"/>
    <property type="match status" value="1"/>
</dbReference>
<evidence type="ECO:0000313" key="5">
    <source>
        <dbReference type="Proteomes" id="UP000092839"/>
    </source>
</evidence>
<comment type="similarity">
    <text evidence="1">Belongs to the leucine-binding protein family.</text>
</comment>
<accession>A0A1B1UFI9</accession>
<dbReference type="Gene3D" id="3.40.50.2300">
    <property type="match status" value="2"/>
</dbReference>
<dbReference type="STRING" id="1274631.LMTR13_16525"/>
<dbReference type="KEGG" id="bic:LMTR13_16525"/>
<evidence type="ECO:0000256" key="2">
    <source>
        <dbReference type="ARBA" id="ARBA00022729"/>
    </source>
</evidence>
<sequence>MQTRVRTLIALVLALVLALTSLSAITERVREPGVTDTEIRIGNVMPYSGSLQAFGAIGKAEAAYFEMINERGGINGRKVRFISYDDKSDPSTALDLTRGLIEKDDVLLMFGSFGTPGNFAVRTYLNERQVPQLFVASGDDHLSDPSLFPWTMGWQPSIREEGRIYANYIQAFYPGKRIVALWQNDHFGRELFKGLEDGLGDVARMIRVDIAYDIADEHLDTHVSILKRSGAEIFVFAGAPANAAKVARVAADLNWHPVFILNHMASSIATAQPAGPANALGVITAAFLKDANDPAWKDEQGTKDWQAFVEKYNRAGGKDDSAAVFGYAAAETLAQVLKQCGNDLSRENVMKQAAALQDYQGSMLLPGIKISTGPGNFRPIKHLRLIQFDGRTWQPIGDVLETAFSNAQK</sequence>
<gene>
    <name evidence="4" type="ORF">LMTR13_16525</name>
</gene>
<evidence type="ECO:0000256" key="1">
    <source>
        <dbReference type="ARBA" id="ARBA00010062"/>
    </source>
</evidence>
<keyword evidence="5" id="KW-1185">Reference proteome</keyword>
<reference evidence="4 5" key="1">
    <citation type="submission" date="2016-07" db="EMBL/GenBank/DDBJ databases">
        <title>Complete genome sequence of Bradyrhizobium icense LMTR 13T, a potential inoculant strain isolated from lima bean (Phaseolus lunatus) in Peru.</title>
        <authorList>
            <person name="Ormeno-Orrillo E."/>
            <person name="Duran D."/>
            <person name="Rogel M.A."/>
            <person name="Rey L."/>
            <person name="Imperial J."/>
            <person name="Ruiz-Argueso T."/>
            <person name="Martinez-Romero E."/>
        </authorList>
    </citation>
    <scope>NUCLEOTIDE SEQUENCE [LARGE SCALE GENOMIC DNA]</scope>
    <source>
        <strain evidence="4 5">LMTR 13</strain>
    </source>
</reference>
<dbReference type="AlphaFoldDB" id="A0A1B1UFI9"/>
<dbReference type="OrthoDB" id="9770729at2"/>
<dbReference type="InterPro" id="IPR028082">
    <property type="entry name" value="Peripla_BP_I"/>
</dbReference>
<protein>
    <submittedName>
        <fullName evidence="4">Branched-chain amino acid ABC transporter substrate-binding protein</fullName>
    </submittedName>
</protein>
<proteinExistence type="inferred from homology"/>
<evidence type="ECO:0000313" key="4">
    <source>
        <dbReference type="EMBL" id="ANW01534.1"/>
    </source>
</evidence>
<organism evidence="4 5">
    <name type="scientific">Bradyrhizobium icense</name>
    <dbReference type="NCBI Taxonomy" id="1274631"/>
    <lineage>
        <taxon>Bacteria</taxon>
        <taxon>Pseudomonadati</taxon>
        <taxon>Pseudomonadota</taxon>
        <taxon>Alphaproteobacteria</taxon>
        <taxon>Hyphomicrobiales</taxon>
        <taxon>Nitrobacteraceae</taxon>
        <taxon>Bradyrhizobium</taxon>
    </lineage>
</organism>
<evidence type="ECO:0000259" key="3">
    <source>
        <dbReference type="Pfam" id="PF13458"/>
    </source>
</evidence>